<gene>
    <name evidence="1" type="ORF">KIN20_009318</name>
</gene>
<name>A0AAD5QNA2_PARTN</name>
<reference evidence="1" key="1">
    <citation type="submission" date="2021-06" db="EMBL/GenBank/DDBJ databases">
        <title>Parelaphostrongylus tenuis whole genome reference sequence.</title>
        <authorList>
            <person name="Garwood T.J."/>
            <person name="Larsen P.A."/>
            <person name="Fountain-Jones N.M."/>
            <person name="Garbe J.R."/>
            <person name="Macchietto M.G."/>
            <person name="Kania S.A."/>
            <person name="Gerhold R.W."/>
            <person name="Richards J.E."/>
            <person name="Wolf T.M."/>
        </authorList>
    </citation>
    <scope>NUCLEOTIDE SEQUENCE</scope>
    <source>
        <strain evidence="1">MNPRO001-30</strain>
        <tissue evidence="1">Meninges</tissue>
    </source>
</reference>
<dbReference type="EMBL" id="JAHQIW010001549">
    <property type="protein sequence ID" value="KAJ1352841.1"/>
    <property type="molecule type" value="Genomic_DNA"/>
</dbReference>
<keyword evidence="2" id="KW-1185">Reference proteome</keyword>
<evidence type="ECO:0000313" key="2">
    <source>
        <dbReference type="Proteomes" id="UP001196413"/>
    </source>
</evidence>
<comment type="caution">
    <text evidence="1">The sequence shown here is derived from an EMBL/GenBank/DDBJ whole genome shotgun (WGS) entry which is preliminary data.</text>
</comment>
<proteinExistence type="predicted"/>
<evidence type="ECO:0000313" key="1">
    <source>
        <dbReference type="EMBL" id="KAJ1352841.1"/>
    </source>
</evidence>
<organism evidence="1 2">
    <name type="scientific">Parelaphostrongylus tenuis</name>
    <name type="common">Meningeal worm</name>
    <dbReference type="NCBI Taxonomy" id="148309"/>
    <lineage>
        <taxon>Eukaryota</taxon>
        <taxon>Metazoa</taxon>
        <taxon>Ecdysozoa</taxon>
        <taxon>Nematoda</taxon>
        <taxon>Chromadorea</taxon>
        <taxon>Rhabditida</taxon>
        <taxon>Rhabditina</taxon>
        <taxon>Rhabditomorpha</taxon>
        <taxon>Strongyloidea</taxon>
        <taxon>Metastrongylidae</taxon>
        <taxon>Parelaphostrongylus</taxon>
    </lineage>
</organism>
<protein>
    <submittedName>
        <fullName evidence="1">Uncharacterized protein</fullName>
    </submittedName>
</protein>
<accession>A0AAD5QNA2</accession>
<dbReference type="Proteomes" id="UP001196413">
    <property type="component" value="Unassembled WGS sequence"/>
</dbReference>
<dbReference type="AlphaFoldDB" id="A0AAD5QNA2"/>
<sequence>MKQYKGYTVDVVQRPSPVSPKCGESTFYHARSSILLAKGFANSFGRSLALLRSISEDSSVSVGIDRLPDIYQFPKQLALSIQEIGERDLSEMGLGH</sequence>